<sequence>MQGKAGEALRDLESLQEKRDILLACPAAMIYAHERCKLVDHEAINELQAKLTIASSSNNISDRAMIQVALFYWQTNQYDQARLYLKNVLELSGVVGGNRVSNISKTQGASAATYWTAVSFLGWVDLTCGQELIASKSNTFFDKVLEEFNSKELDAMLGRQQYLRTTRQKLAIALDINSQIITYHPAFIPAYIERMYVLLEMGSWDLVVEAAQRVSTLSPDCVDTYAVLSLNDLCREGRAKVAANHLANLNLAISKAEPTNAGLYYTMAQAFSRLSGRREMFVVVKLDSLK</sequence>
<dbReference type="InterPro" id="IPR040364">
    <property type="entry name" value="TTC21A/TTC21B"/>
</dbReference>
<dbReference type="PANTHER" id="PTHR14699">
    <property type="entry name" value="STI2 PROTEIN-RELATED"/>
    <property type="match status" value="1"/>
</dbReference>
<evidence type="ECO:0000259" key="1">
    <source>
        <dbReference type="Pfam" id="PF25062"/>
    </source>
</evidence>
<dbReference type="Gene3D" id="1.25.40.10">
    <property type="entry name" value="Tetratricopeptide repeat domain"/>
    <property type="match status" value="1"/>
</dbReference>
<evidence type="ECO:0000313" key="3">
    <source>
        <dbReference type="Proteomes" id="UP001211907"/>
    </source>
</evidence>
<organism evidence="2 3">
    <name type="scientific">Physocladia obscura</name>
    <dbReference type="NCBI Taxonomy" id="109957"/>
    <lineage>
        <taxon>Eukaryota</taxon>
        <taxon>Fungi</taxon>
        <taxon>Fungi incertae sedis</taxon>
        <taxon>Chytridiomycota</taxon>
        <taxon>Chytridiomycota incertae sedis</taxon>
        <taxon>Chytridiomycetes</taxon>
        <taxon>Chytridiales</taxon>
        <taxon>Chytriomycetaceae</taxon>
        <taxon>Physocladia</taxon>
    </lineage>
</organism>
<dbReference type="GO" id="GO:0030991">
    <property type="term" value="C:intraciliary transport particle A"/>
    <property type="evidence" value="ECO:0007669"/>
    <property type="project" value="TreeGrafter"/>
</dbReference>
<protein>
    <submittedName>
        <fullName evidence="2">Tetratricopeptide repeat protein 21B</fullName>
    </submittedName>
</protein>
<proteinExistence type="predicted"/>
<feature type="domain" description="Tetratricopeptide repeat protein 21A/21B N-terminal ARM repeat" evidence="1">
    <location>
        <begin position="106"/>
        <end position="207"/>
    </location>
</feature>
<dbReference type="SUPFAM" id="SSF48452">
    <property type="entry name" value="TPR-like"/>
    <property type="match status" value="1"/>
</dbReference>
<accession>A0AAD5SXD3</accession>
<dbReference type="Pfam" id="PF25062">
    <property type="entry name" value="ARM_TT21_N"/>
    <property type="match status" value="2"/>
</dbReference>
<dbReference type="AlphaFoldDB" id="A0AAD5SXD3"/>
<dbReference type="InterPro" id="IPR056833">
    <property type="entry name" value="ARM_TT21_N"/>
</dbReference>
<dbReference type="InterPro" id="IPR011990">
    <property type="entry name" value="TPR-like_helical_dom_sf"/>
</dbReference>
<name>A0AAD5SXD3_9FUNG</name>
<reference evidence="2" key="1">
    <citation type="submission" date="2020-05" db="EMBL/GenBank/DDBJ databases">
        <title>Phylogenomic resolution of chytrid fungi.</title>
        <authorList>
            <person name="Stajich J.E."/>
            <person name="Amses K."/>
            <person name="Simmons R."/>
            <person name="Seto K."/>
            <person name="Myers J."/>
            <person name="Bonds A."/>
            <person name="Quandt C.A."/>
            <person name="Barry K."/>
            <person name="Liu P."/>
            <person name="Grigoriev I."/>
            <person name="Longcore J.E."/>
            <person name="James T.Y."/>
        </authorList>
    </citation>
    <scope>NUCLEOTIDE SEQUENCE</scope>
    <source>
        <strain evidence="2">JEL0513</strain>
    </source>
</reference>
<dbReference type="GO" id="GO:0061512">
    <property type="term" value="P:protein localization to cilium"/>
    <property type="evidence" value="ECO:0007669"/>
    <property type="project" value="TreeGrafter"/>
</dbReference>
<dbReference type="GO" id="GO:0005929">
    <property type="term" value="C:cilium"/>
    <property type="evidence" value="ECO:0007669"/>
    <property type="project" value="GOC"/>
</dbReference>
<dbReference type="GO" id="GO:0035721">
    <property type="term" value="P:intraciliary retrograde transport"/>
    <property type="evidence" value="ECO:0007669"/>
    <property type="project" value="TreeGrafter"/>
</dbReference>
<dbReference type="Proteomes" id="UP001211907">
    <property type="component" value="Unassembled WGS sequence"/>
</dbReference>
<dbReference type="EMBL" id="JADGJH010001224">
    <property type="protein sequence ID" value="KAJ3116527.1"/>
    <property type="molecule type" value="Genomic_DNA"/>
</dbReference>
<comment type="caution">
    <text evidence="2">The sequence shown here is derived from an EMBL/GenBank/DDBJ whole genome shotgun (WGS) entry which is preliminary data.</text>
</comment>
<keyword evidence="3" id="KW-1185">Reference proteome</keyword>
<feature type="domain" description="Tetratricopeptide repeat protein 21A/21B N-terminal ARM repeat" evidence="1">
    <location>
        <begin position="1"/>
        <end position="92"/>
    </location>
</feature>
<evidence type="ECO:0000313" key="2">
    <source>
        <dbReference type="EMBL" id="KAJ3116527.1"/>
    </source>
</evidence>
<dbReference type="PANTHER" id="PTHR14699:SF0">
    <property type="entry name" value="TETRATRICOPEPTIDE REPEAT PROTEIN 21 HOMOLOG"/>
    <property type="match status" value="1"/>
</dbReference>
<gene>
    <name evidence="2" type="primary">TTC21B_1</name>
    <name evidence="2" type="ORF">HK100_001045</name>
</gene>